<dbReference type="Pfam" id="PF01081">
    <property type="entry name" value="Aldolase"/>
    <property type="match status" value="1"/>
</dbReference>
<protein>
    <submittedName>
        <fullName evidence="6">Bifunctional 4-hydroxy-2-oxoglutarate aldolase/2-dehydro-3-deoxy-phosphogluconate aldolase</fullName>
    </submittedName>
</protein>
<comment type="caution">
    <text evidence="6">The sequence shown here is derived from an EMBL/GenBank/DDBJ whole genome shotgun (WGS) entry which is preliminary data.</text>
</comment>
<sequence length="229" mass="24751">MTTNTLEEIRRTKLVAIIRSHSSEGIENTVRSLYKGGIRAVEITMNTPGALNGIEKVKEQYPDLLIGAGTVLDAETARLAILSGASFLLAPTLNKRTIETANRYNVPMIPGVLTPTEALAAYEYGVKMVKIFPISHLGPKYLSDLKGPMPFIETMAVGGISLDNAGDYVKAGASALGIGSTLVNDKLVQQGDFTEIEKRAARFVEIINEFQSPTEIQEKSGDGYEGNFN</sequence>
<evidence type="ECO:0000256" key="5">
    <source>
        <dbReference type="ARBA" id="ARBA00023277"/>
    </source>
</evidence>
<evidence type="ECO:0000256" key="2">
    <source>
        <dbReference type="ARBA" id="ARBA00006906"/>
    </source>
</evidence>
<dbReference type="InterPro" id="IPR000887">
    <property type="entry name" value="Aldlse_KDPG_KHG"/>
</dbReference>
<dbReference type="SUPFAM" id="SSF51569">
    <property type="entry name" value="Aldolase"/>
    <property type="match status" value="1"/>
</dbReference>
<gene>
    <name evidence="6" type="ORF">ACFFIX_18450</name>
</gene>
<comment type="subunit">
    <text evidence="3">Homotrimer.</text>
</comment>
<dbReference type="PANTHER" id="PTHR30246">
    <property type="entry name" value="2-KETO-3-DEOXY-6-PHOSPHOGLUCONATE ALDOLASE"/>
    <property type="match status" value="1"/>
</dbReference>
<dbReference type="RefSeq" id="WP_378936628.1">
    <property type="nucleotide sequence ID" value="NZ_JBHLVO010000020.1"/>
</dbReference>
<keyword evidence="5" id="KW-0119">Carbohydrate metabolism</keyword>
<evidence type="ECO:0000256" key="3">
    <source>
        <dbReference type="ARBA" id="ARBA00011233"/>
    </source>
</evidence>
<comment type="similarity">
    <text evidence="2">Belongs to the KHG/KDPG aldolase family.</text>
</comment>
<organism evidence="6 7">
    <name type="scientific">Metabacillus herbersteinensis</name>
    <dbReference type="NCBI Taxonomy" id="283816"/>
    <lineage>
        <taxon>Bacteria</taxon>
        <taxon>Bacillati</taxon>
        <taxon>Bacillota</taxon>
        <taxon>Bacilli</taxon>
        <taxon>Bacillales</taxon>
        <taxon>Bacillaceae</taxon>
        <taxon>Metabacillus</taxon>
    </lineage>
</organism>
<accession>A0ABV6GIN2</accession>
<comment type="pathway">
    <text evidence="1">Carbohydrate acid metabolism.</text>
</comment>
<evidence type="ECO:0000313" key="6">
    <source>
        <dbReference type="EMBL" id="MFC0273385.1"/>
    </source>
</evidence>
<dbReference type="PANTHER" id="PTHR30246:SF1">
    <property type="entry name" value="2-DEHYDRO-3-DEOXY-6-PHOSPHOGALACTONATE ALDOLASE-RELATED"/>
    <property type="match status" value="1"/>
</dbReference>
<dbReference type="InterPro" id="IPR013785">
    <property type="entry name" value="Aldolase_TIM"/>
</dbReference>
<dbReference type="EMBL" id="JBHLVO010000020">
    <property type="protein sequence ID" value="MFC0273385.1"/>
    <property type="molecule type" value="Genomic_DNA"/>
</dbReference>
<dbReference type="Proteomes" id="UP001589854">
    <property type="component" value="Unassembled WGS sequence"/>
</dbReference>
<dbReference type="CDD" id="cd00452">
    <property type="entry name" value="KDPG_aldolase"/>
    <property type="match status" value="1"/>
</dbReference>
<evidence type="ECO:0000313" key="7">
    <source>
        <dbReference type="Proteomes" id="UP001589854"/>
    </source>
</evidence>
<keyword evidence="7" id="KW-1185">Reference proteome</keyword>
<evidence type="ECO:0000256" key="1">
    <source>
        <dbReference type="ARBA" id="ARBA00004761"/>
    </source>
</evidence>
<keyword evidence="4" id="KW-0456">Lyase</keyword>
<name>A0ABV6GIN2_9BACI</name>
<evidence type="ECO:0000256" key="4">
    <source>
        <dbReference type="ARBA" id="ARBA00023239"/>
    </source>
</evidence>
<proteinExistence type="inferred from homology"/>
<reference evidence="6 7" key="1">
    <citation type="submission" date="2024-09" db="EMBL/GenBank/DDBJ databases">
        <authorList>
            <person name="Sun Q."/>
            <person name="Mori K."/>
        </authorList>
    </citation>
    <scope>NUCLEOTIDE SEQUENCE [LARGE SCALE GENOMIC DNA]</scope>
    <source>
        <strain evidence="6 7">CCM 7228</strain>
    </source>
</reference>
<dbReference type="Gene3D" id="3.20.20.70">
    <property type="entry name" value="Aldolase class I"/>
    <property type="match status" value="1"/>
</dbReference>
<dbReference type="NCBIfam" id="TIGR01182">
    <property type="entry name" value="eda"/>
    <property type="match status" value="1"/>
</dbReference>